<protein>
    <submittedName>
        <fullName evidence="2">DNA polymerase III subunit gamma/tau</fullName>
    </submittedName>
</protein>
<gene>
    <name evidence="2" type="ORF">NS220_18900</name>
</gene>
<feature type="region of interest" description="Disordered" evidence="1">
    <location>
        <begin position="164"/>
        <end position="234"/>
    </location>
</feature>
<dbReference type="EMBL" id="LDRT01000255">
    <property type="protein sequence ID" value="KTR83915.1"/>
    <property type="molecule type" value="Genomic_DNA"/>
</dbReference>
<comment type="caution">
    <text evidence="2">The sequence shown here is derived from an EMBL/GenBank/DDBJ whole genome shotgun (WGS) entry which is preliminary data.</text>
</comment>
<feature type="compositionally biased region" description="Low complexity" evidence="1">
    <location>
        <begin position="119"/>
        <end position="138"/>
    </location>
</feature>
<dbReference type="PATRIC" id="fig|2033.6.peg.1877"/>
<reference evidence="2 3" key="1">
    <citation type="journal article" date="2016" name="Front. Microbiol.">
        <title>Genomic Resource of Rice Seed Associated Bacteria.</title>
        <authorList>
            <person name="Midha S."/>
            <person name="Bansal K."/>
            <person name="Sharma S."/>
            <person name="Kumar N."/>
            <person name="Patil P.P."/>
            <person name="Chaudhry V."/>
            <person name="Patil P.B."/>
        </authorList>
    </citation>
    <scope>NUCLEOTIDE SEQUENCE [LARGE SCALE GENOMIC DNA]</scope>
    <source>
        <strain evidence="2 3">NS220</strain>
    </source>
</reference>
<dbReference type="AlphaFoldDB" id="A0A147EHN3"/>
<feature type="compositionally biased region" description="Pro residues" evidence="1">
    <location>
        <begin position="225"/>
        <end position="234"/>
    </location>
</feature>
<evidence type="ECO:0000256" key="1">
    <source>
        <dbReference type="SAM" id="MobiDB-lite"/>
    </source>
</evidence>
<feature type="non-terminal residue" evidence="2">
    <location>
        <position position="1"/>
    </location>
</feature>
<evidence type="ECO:0000313" key="3">
    <source>
        <dbReference type="Proteomes" id="UP000075025"/>
    </source>
</evidence>
<proteinExistence type="predicted"/>
<accession>A0A147EHN3</accession>
<organism evidence="2 3">
    <name type="scientific">Microbacterium testaceum</name>
    <name type="common">Aureobacterium testaceum</name>
    <name type="synonym">Brevibacterium testaceum</name>
    <dbReference type="NCBI Taxonomy" id="2033"/>
    <lineage>
        <taxon>Bacteria</taxon>
        <taxon>Bacillati</taxon>
        <taxon>Actinomycetota</taxon>
        <taxon>Actinomycetes</taxon>
        <taxon>Micrococcales</taxon>
        <taxon>Microbacteriaceae</taxon>
        <taxon>Microbacterium</taxon>
    </lineage>
</organism>
<evidence type="ECO:0000313" key="2">
    <source>
        <dbReference type="EMBL" id="KTR83915.1"/>
    </source>
</evidence>
<name>A0A147EHN3_MICTE</name>
<dbReference type="Proteomes" id="UP000075025">
    <property type="component" value="Unassembled WGS sequence"/>
</dbReference>
<sequence length="271" mass="27727">AGADPSPLEPVAPTPPAAPVGPIELGHVRDAWPEILAQLEVASRSSWLIVSTSTVAAFDDDVLTLLFRTAGDLTSFKTRTAEGGPSEDLRQAILAVLGVRVKYLARLDGDGPGGPGPSVPAGGPSAPPRGGAKPAAPARASAPYSASVTDWAVAPIPGAAPGATAPATALAVDDEPEEARPSPAVAPRAREGGVLPPTEVSRSVPAPDEVDDDDVIPPADEAPDAPVPPVVVPRMPPLRGGVQRYGEAVVRQMLGATYLRDEPYEPPTRFT</sequence>
<feature type="region of interest" description="Disordered" evidence="1">
    <location>
        <begin position="108"/>
        <end position="138"/>
    </location>
</feature>